<name>A0A7R9GK14_9CRUS</name>
<organism evidence="2">
    <name type="scientific">Notodromas monacha</name>
    <dbReference type="NCBI Taxonomy" id="399045"/>
    <lineage>
        <taxon>Eukaryota</taxon>
        <taxon>Metazoa</taxon>
        <taxon>Ecdysozoa</taxon>
        <taxon>Arthropoda</taxon>
        <taxon>Crustacea</taxon>
        <taxon>Oligostraca</taxon>
        <taxon>Ostracoda</taxon>
        <taxon>Podocopa</taxon>
        <taxon>Podocopida</taxon>
        <taxon>Cypridocopina</taxon>
        <taxon>Cypridoidea</taxon>
        <taxon>Cyprididae</taxon>
        <taxon>Notodromas</taxon>
    </lineage>
</organism>
<dbReference type="GO" id="GO:0001578">
    <property type="term" value="P:microtubule bundle formation"/>
    <property type="evidence" value="ECO:0007669"/>
    <property type="project" value="TreeGrafter"/>
</dbReference>
<gene>
    <name evidence="2" type="ORF">NMOB1V02_LOCUS11706</name>
</gene>
<dbReference type="PROSITE" id="PS50021">
    <property type="entry name" value="CH"/>
    <property type="match status" value="1"/>
</dbReference>
<dbReference type="GO" id="GO:0005737">
    <property type="term" value="C:cytoplasm"/>
    <property type="evidence" value="ECO:0007669"/>
    <property type="project" value="TreeGrafter"/>
</dbReference>
<dbReference type="GO" id="GO:0008017">
    <property type="term" value="F:microtubule binding"/>
    <property type="evidence" value="ECO:0007669"/>
    <property type="project" value="TreeGrafter"/>
</dbReference>
<keyword evidence="3" id="KW-1185">Reference proteome</keyword>
<dbReference type="SMART" id="SM00033">
    <property type="entry name" value="CH"/>
    <property type="match status" value="1"/>
</dbReference>
<feature type="domain" description="Calponin-homology (CH)" evidence="1">
    <location>
        <begin position="34"/>
        <end position="163"/>
    </location>
</feature>
<reference evidence="2" key="1">
    <citation type="submission" date="2020-11" db="EMBL/GenBank/DDBJ databases">
        <authorList>
            <person name="Tran Van P."/>
        </authorList>
    </citation>
    <scope>NUCLEOTIDE SEQUENCE</scope>
</reference>
<dbReference type="GO" id="GO:0001725">
    <property type="term" value="C:stress fiber"/>
    <property type="evidence" value="ECO:0007669"/>
    <property type="project" value="TreeGrafter"/>
</dbReference>
<dbReference type="GO" id="GO:0005884">
    <property type="term" value="C:actin filament"/>
    <property type="evidence" value="ECO:0007669"/>
    <property type="project" value="TreeGrafter"/>
</dbReference>
<protein>
    <recommendedName>
        <fullName evidence="1">Calponin-homology (CH) domain-containing protein</fullName>
    </recommendedName>
</protein>
<evidence type="ECO:0000313" key="3">
    <source>
        <dbReference type="Proteomes" id="UP000678499"/>
    </source>
</evidence>
<dbReference type="InterPro" id="IPR036872">
    <property type="entry name" value="CH_dom_sf"/>
</dbReference>
<dbReference type="InterPro" id="IPR001715">
    <property type="entry name" value="CH_dom"/>
</dbReference>
<evidence type="ECO:0000259" key="1">
    <source>
        <dbReference type="PROSITE" id="PS50021"/>
    </source>
</evidence>
<dbReference type="Proteomes" id="UP000678499">
    <property type="component" value="Unassembled WGS sequence"/>
</dbReference>
<dbReference type="AlphaFoldDB" id="A0A7R9GK14"/>
<dbReference type="EMBL" id="OA888968">
    <property type="protein sequence ID" value="CAD7284099.1"/>
    <property type="molecule type" value="Genomic_DNA"/>
</dbReference>
<dbReference type="GO" id="GO:1904825">
    <property type="term" value="P:protein localization to microtubule plus-end"/>
    <property type="evidence" value="ECO:0007669"/>
    <property type="project" value="TreeGrafter"/>
</dbReference>
<dbReference type="GO" id="GO:0031110">
    <property type="term" value="P:regulation of microtubule polymerization or depolymerization"/>
    <property type="evidence" value="ECO:0007669"/>
    <property type="project" value="TreeGrafter"/>
</dbReference>
<dbReference type="Pfam" id="PF00307">
    <property type="entry name" value="CH"/>
    <property type="match status" value="1"/>
</dbReference>
<dbReference type="GO" id="GO:0051015">
    <property type="term" value="F:actin filament binding"/>
    <property type="evidence" value="ECO:0007669"/>
    <property type="project" value="TreeGrafter"/>
</dbReference>
<dbReference type="PANTHER" id="PTHR46756:SF18">
    <property type="entry name" value="GAS2-LIKE PROTEIN PICKLED EGGS"/>
    <property type="match status" value="1"/>
</dbReference>
<dbReference type="GO" id="GO:0051764">
    <property type="term" value="P:actin crosslink formation"/>
    <property type="evidence" value="ECO:0007669"/>
    <property type="project" value="TreeGrafter"/>
</dbReference>
<dbReference type="GO" id="GO:0008093">
    <property type="term" value="F:cytoskeletal anchor activity"/>
    <property type="evidence" value="ECO:0007669"/>
    <property type="project" value="TreeGrafter"/>
</dbReference>
<dbReference type="GO" id="GO:0035371">
    <property type="term" value="C:microtubule plus-end"/>
    <property type="evidence" value="ECO:0007669"/>
    <property type="project" value="TreeGrafter"/>
</dbReference>
<feature type="non-terminal residue" evidence="2">
    <location>
        <position position="221"/>
    </location>
</feature>
<accession>A0A7R9GK14</accession>
<dbReference type="Gene3D" id="1.10.418.10">
    <property type="entry name" value="Calponin-like domain"/>
    <property type="match status" value="1"/>
</dbReference>
<dbReference type="OrthoDB" id="206130at2759"/>
<sequence>MGELLENYGLQTGSVMLLEPRALRPFKTSEEYLYAMKEDLAEWLNGLYSLNITVDCFMDKLETGVALCEHANKVRKAAQDYKARHPNKKKLFTLYDVPDEHVPWRQDAKPGTFFARDNVHNFISWCRKLGIIDCLLFETEDLVARKNEKSVVLCLLEVARRGARFGMAAPLLVQFEREIDRDIAKDQRQEIKIQDSGDVFAACDVDGCASDTQPAGREPVV</sequence>
<dbReference type="EMBL" id="CAJPEX010006931">
    <property type="protein sequence ID" value="CAG0924251.1"/>
    <property type="molecule type" value="Genomic_DNA"/>
</dbReference>
<dbReference type="SUPFAM" id="SSF47576">
    <property type="entry name" value="Calponin-homology domain, CH-domain"/>
    <property type="match status" value="1"/>
</dbReference>
<dbReference type="PANTHER" id="PTHR46756">
    <property type="entry name" value="TRANSGELIN"/>
    <property type="match status" value="1"/>
</dbReference>
<evidence type="ECO:0000313" key="2">
    <source>
        <dbReference type="EMBL" id="CAD7284099.1"/>
    </source>
</evidence>
<proteinExistence type="predicted"/>
<dbReference type="CDD" id="cd21268">
    <property type="entry name" value="CH_GAS2L1_2"/>
    <property type="match status" value="1"/>
</dbReference>